<dbReference type="AlphaFoldDB" id="A0A8J3JQ22"/>
<comment type="caution">
    <text evidence="2">The sequence shown here is derived from an EMBL/GenBank/DDBJ whole genome shotgun (WGS) entry which is preliminary data.</text>
</comment>
<reference evidence="2 3" key="1">
    <citation type="submission" date="2021-01" db="EMBL/GenBank/DDBJ databases">
        <title>Whole genome shotgun sequence of Catellatospora bangladeshensis NBRC 107357.</title>
        <authorList>
            <person name="Komaki H."/>
            <person name="Tamura T."/>
        </authorList>
    </citation>
    <scope>NUCLEOTIDE SEQUENCE [LARGE SCALE GENOMIC DNA]</scope>
    <source>
        <strain evidence="2 3">NBRC 107357</strain>
    </source>
</reference>
<dbReference type="InterPro" id="IPR036410">
    <property type="entry name" value="HSP_DnaJ_Cys-rich_dom_sf"/>
</dbReference>
<keyword evidence="3" id="KW-1185">Reference proteome</keyword>
<evidence type="ECO:0000313" key="2">
    <source>
        <dbReference type="EMBL" id="GIF86489.1"/>
    </source>
</evidence>
<organism evidence="2 3">
    <name type="scientific">Catellatospora bangladeshensis</name>
    <dbReference type="NCBI Taxonomy" id="310355"/>
    <lineage>
        <taxon>Bacteria</taxon>
        <taxon>Bacillati</taxon>
        <taxon>Actinomycetota</taxon>
        <taxon>Actinomycetes</taxon>
        <taxon>Micromonosporales</taxon>
        <taxon>Micromonosporaceae</taxon>
        <taxon>Catellatospora</taxon>
    </lineage>
</organism>
<sequence>MTPELIVTATLIAATLIYVLLCWILPFGRCRACSGTGNRRILLLRRVTFCRRCKGSGLRLRIGRRLYNTVHDARAQADAAAQTKTRETTR</sequence>
<dbReference type="RefSeq" id="WP_203757535.1">
    <property type="nucleotide sequence ID" value="NZ_BONF01000075.1"/>
</dbReference>
<dbReference type="Proteomes" id="UP000601223">
    <property type="component" value="Unassembled WGS sequence"/>
</dbReference>
<feature type="transmembrane region" description="Helical" evidence="1">
    <location>
        <begin position="6"/>
        <end position="25"/>
    </location>
</feature>
<evidence type="ECO:0000256" key="1">
    <source>
        <dbReference type="SAM" id="Phobius"/>
    </source>
</evidence>
<gene>
    <name evidence="2" type="ORF">Cba03nite_78380</name>
</gene>
<dbReference type="EMBL" id="BONF01000075">
    <property type="protein sequence ID" value="GIF86489.1"/>
    <property type="molecule type" value="Genomic_DNA"/>
</dbReference>
<keyword evidence="1" id="KW-0812">Transmembrane</keyword>
<name>A0A8J3JQ22_9ACTN</name>
<keyword evidence="1" id="KW-1133">Transmembrane helix</keyword>
<keyword evidence="1" id="KW-0472">Membrane</keyword>
<evidence type="ECO:0000313" key="3">
    <source>
        <dbReference type="Proteomes" id="UP000601223"/>
    </source>
</evidence>
<protein>
    <submittedName>
        <fullName evidence="2">Uncharacterized protein</fullName>
    </submittedName>
</protein>
<accession>A0A8J3JQ22</accession>
<dbReference type="SUPFAM" id="SSF57938">
    <property type="entry name" value="DnaJ/Hsp40 cysteine-rich domain"/>
    <property type="match status" value="1"/>
</dbReference>
<proteinExistence type="predicted"/>